<feature type="domain" description="F-box associated beta-propeller type 3" evidence="1">
    <location>
        <begin position="68"/>
        <end position="329"/>
    </location>
</feature>
<dbReference type="EMBL" id="BQNB010019213">
    <property type="protein sequence ID" value="GJT82925.1"/>
    <property type="molecule type" value="Genomic_DNA"/>
</dbReference>
<dbReference type="SUPFAM" id="SSF50965">
    <property type="entry name" value="Galactose oxidase, central domain"/>
    <property type="match status" value="1"/>
</dbReference>
<dbReference type="PANTHER" id="PTHR31672">
    <property type="entry name" value="BNACNNG10540D PROTEIN"/>
    <property type="match status" value="1"/>
</dbReference>
<evidence type="ECO:0000259" key="1">
    <source>
        <dbReference type="Pfam" id="PF08268"/>
    </source>
</evidence>
<dbReference type="Pfam" id="PF08268">
    <property type="entry name" value="FBA_3"/>
    <property type="match status" value="1"/>
</dbReference>
<organism evidence="2 3">
    <name type="scientific">Tanacetum coccineum</name>
    <dbReference type="NCBI Taxonomy" id="301880"/>
    <lineage>
        <taxon>Eukaryota</taxon>
        <taxon>Viridiplantae</taxon>
        <taxon>Streptophyta</taxon>
        <taxon>Embryophyta</taxon>
        <taxon>Tracheophyta</taxon>
        <taxon>Spermatophyta</taxon>
        <taxon>Magnoliopsida</taxon>
        <taxon>eudicotyledons</taxon>
        <taxon>Gunneridae</taxon>
        <taxon>Pentapetalae</taxon>
        <taxon>asterids</taxon>
        <taxon>campanulids</taxon>
        <taxon>Asterales</taxon>
        <taxon>Asteraceae</taxon>
        <taxon>Asteroideae</taxon>
        <taxon>Anthemideae</taxon>
        <taxon>Anthemidinae</taxon>
        <taxon>Tanacetum</taxon>
    </lineage>
</organism>
<dbReference type="Proteomes" id="UP001151760">
    <property type="component" value="Unassembled WGS sequence"/>
</dbReference>
<protein>
    <submittedName>
        <fullName evidence="2">F-box associated domain containing protein</fullName>
    </submittedName>
</protein>
<dbReference type="InterPro" id="IPR013187">
    <property type="entry name" value="F-box-assoc_dom_typ3"/>
</dbReference>
<evidence type="ECO:0000313" key="3">
    <source>
        <dbReference type="Proteomes" id="UP001151760"/>
    </source>
</evidence>
<evidence type="ECO:0000313" key="2">
    <source>
        <dbReference type="EMBL" id="GJT82925.1"/>
    </source>
</evidence>
<dbReference type="InterPro" id="IPR011043">
    <property type="entry name" value="Gal_Oxase/kelch_b-propeller"/>
</dbReference>
<sequence length="347" mass="39684">MLLVSDFTRALRVGEGGGSLVDRSDKLYDLYQLSCRFRGFFWKAARIGERLSPWVACLYHFIFESNDGSLYSVPYNNHEALSTQTKLDLQFYRINYILGYVNGLVFASSTKLHNKDYVHLVLNLTTKDYVELPNLSQEFDFGMDGFGYDSVSDDYKVVHISGLNSCVDVYSVRTNTWKLVSHSSYDYYKTWLGVFVNGFLHWIVKNHSKPVIVAFSLADEKLSELLPPNLYNEVDMVSHRYTKLVALGDKLAIFNEVKGDVWLMNEYGVQKSWTKIVVHGFSKNPMVKPKVFFDNGKILFLTGELLSVYDVEKGTFCKSVDISYMNLRKVMGAYVESLVSPKFSKSS</sequence>
<reference evidence="2" key="2">
    <citation type="submission" date="2022-01" db="EMBL/GenBank/DDBJ databases">
        <authorList>
            <person name="Yamashiro T."/>
            <person name="Shiraishi A."/>
            <person name="Satake H."/>
            <person name="Nakayama K."/>
        </authorList>
    </citation>
    <scope>NUCLEOTIDE SEQUENCE</scope>
</reference>
<name>A0ABQ5H4W4_9ASTR</name>
<accession>A0ABQ5H4W4</accession>
<dbReference type="InterPro" id="IPR017451">
    <property type="entry name" value="F-box-assoc_interact_dom"/>
</dbReference>
<comment type="caution">
    <text evidence="2">The sequence shown here is derived from an EMBL/GenBank/DDBJ whole genome shotgun (WGS) entry which is preliminary data.</text>
</comment>
<proteinExistence type="predicted"/>
<gene>
    <name evidence="2" type="ORF">Tco_1057267</name>
</gene>
<keyword evidence="3" id="KW-1185">Reference proteome</keyword>
<dbReference type="PANTHER" id="PTHR31672:SF13">
    <property type="entry name" value="F-BOX PROTEIN CPR30-LIKE"/>
    <property type="match status" value="1"/>
</dbReference>
<dbReference type="InterPro" id="IPR050796">
    <property type="entry name" value="SCF_F-box_component"/>
</dbReference>
<reference evidence="2" key="1">
    <citation type="journal article" date="2022" name="Int. J. Mol. Sci.">
        <title>Draft Genome of Tanacetum Coccineum: Genomic Comparison of Closely Related Tanacetum-Family Plants.</title>
        <authorList>
            <person name="Yamashiro T."/>
            <person name="Shiraishi A."/>
            <person name="Nakayama K."/>
            <person name="Satake H."/>
        </authorList>
    </citation>
    <scope>NUCLEOTIDE SEQUENCE</scope>
</reference>
<dbReference type="NCBIfam" id="TIGR01640">
    <property type="entry name" value="F_box_assoc_1"/>
    <property type="match status" value="1"/>
</dbReference>